<gene>
    <name evidence="1" type="ORF">A3D44_00990</name>
</gene>
<comment type="caution">
    <text evidence="1">The sequence shown here is derived from an EMBL/GenBank/DDBJ whole genome shotgun (WGS) entry which is preliminary data.</text>
</comment>
<evidence type="ECO:0000313" key="1">
    <source>
        <dbReference type="EMBL" id="OGZ69248.1"/>
    </source>
</evidence>
<evidence type="ECO:0000313" key="2">
    <source>
        <dbReference type="Proteomes" id="UP000178820"/>
    </source>
</evidence>
<sequence length="65" mass="7512">MFWLSGWLAKQGFTLAAFCFMATLRYAYSFWSRCPKGGDHVAINPIYKDENGKWVLECARCGQRI</sequence>
<name>A0A1G2I5C8_9BACT</name>
<dbReference type="Proteomes" id="UP000178820">
    <property type="component" value="Unassembled WGS sequence"/>
</dbReference>
<reference evidence="1 2" key="1">
    <citation type="journal article" date="2016" name="Nat. Commun.">
        <title>Thousands of microbial genomes shed light on interconnected biogeochemical processes in an aquifer system.</title>
        <authorList>
            <person name="Anantharaman K."/>
            <person name="Brown C.T."/>
            <person name="Hug L.A."/>
            <person name="Sharon I."/>
            <person name="Castelle C.J."/>
            <person name="Probst A.J."/>
            <person name="Thomas B.C."/>
            <person name="Singh A."/>
            <person name="Wilkins M.J."/>
            <person name="Karaoz U."/>
            <person name="Brodie E.L."/>
            <person name="Williams K.H."/>
            <person name="Hubbard S.S."/>
            <person name="Banfield J.F."/>
        </authorList>
    </citation>
    <scope>NUCLEOTIDE SEQUENCE [LARGE SCALE GENOMIC DNA]</scope>
</reference>
<dbReference type="EMBL" id="MHOT01000013">
    <property type="protein sequence ID" value="OGZ69248.1"/>
    <property type="molecule type" value="Genomic_DNA"/>
</dbReference>
<protein>
    <submittedName>
        <fullName evidence="1">Uncharacterized protein</fullName>
    </submittedName>
</protein>
<accession>A0A1G2I5C8</accession>
<dbReference type="AlphaFoldDB" id="A0A1G2I5C8"/>
<proteinExistence type="predicted"/>
<organism evidence="1 2">
    <name type="scientific">Candidatus Staskawiczbacteria bacterium RIFCSPHIGHO2_02_FULL_42_22</name>
    <dbReference type="NCBI Taxonomy" id="1802207"/>
    <lineage>
        <taxon>Bacteria</taxon>
        <taxon>Candidatus Staskawicziibacteriota</taxon>
    </lineage>
</organism>